<sequence>MSDTQDRPATPAINAVLRTVLVWTGIAAAALIVLGGGIGYLVAGAEGLWSGLAGVGLAIVFLALTPVSVLIANRWYGKEMFATVFFGIVMGGWLLKLVIFIVAIVILRGQSWVVPEVIFLSLVAGIVVSLAIDAIAFSRLRVPHVSDVVLPSRNPEDDPDS</sequence>
<feature type="transmembrane region" description="Helical" evidence="1">
    <location>
        <begin position="118"/>
        <end position="137"/>
    </location>
</feature>
<evidence type="ECO:0000256" key="1">
    <source>
        <dbReference type="SAM" id="Phobius"/>
    </source>
</evidence>
<dbReference type="AlphaFoldDB" id="A0A7W9FC51"/>
<evidence type="ECO:0000313" key="3">
    <source>
        <dbReference type="Proteomes" id="UP000517712"/>
    </source>
</evidence>
<feature type="transmembrane region" description="Helical" evidence="1">
    <location>
        <begin position="20"/>
        <end position="42"/>
    </location>
</feature>
<reference evidence="2 3" key="1">
    <citation type="submission" date="2020-08" db="EMBL/GenBank/DDBJ databases">
        <title>Sequencing the genomes of 1000 actinobacteria strains.</title>
        <authorList>
            <person name="Klenk H.-P."/>
        </authorList>
    </citation>
    <scope>NUCLEOTIDE SEQUENCE [LARGE SCALE GENOMIC DNA]</scope>
    <source>
        <strain evidence="2 3">DSM 24823</strain>
    </source>
</reference>
<feature type="transmembrane region" description="Helical" evidence="1">
    <location>
        <begin position="48"/>
        <end position="72"/>
    </location>
</feature>
<proteinExistence type="predicted"/>
<keyword evidence="1" id="KW-0812">Transmembrane</keyword>
<dbReference type="EMBL" id="JACHMU010000001">
    <property type="protein sequence ID" value="MBB5743845.1"/>
    <property type="molecule type" value="Genomic_DNA"/>
</dbReference>
<organism evidence="2 3">
    <name type="scientific">Microbacterium ginsengiterrae</name>
    <dbReference type="NCBI Taxonomy" id="546115"/>
    <lineage>
        <taxon>Bacteria</taxon>
        <taxon>Bacillati</taxon>
        <taxon>Actinomycetota</taxon>
        <taxon>Actinomycetes</taxon>
        <taxon>Micrococcales</taxon>
        <taxon>Microbacteriaceae</taxon>
        <taxon>Microbacterium</taxon>
    </lineage>
</organism>
<name>A0A7W9FC51_9MICO</name>
<dbReference type="Proteomes" id="UP000517712">
    <property type="component" value="Unassembled WGS sequence"/>
</dbReference>
<gene>
    <name evidence="2" type="ORF">HD600_002342</name>
</gene>
<keyword evidence="1" id="KW-0472">Membrane</keyword>
<comment type="caution">
    <text evidence="2">The sequence shown here is derived from an EMBL/GenBank/DDBJ whole genome shotgun (WGS) entry which is preliminary data.</text>
</comment>
<dbReference type="RefSeq" id="WP_184283827.1">
    <property type="nucleotide sequence ID" value="NZ_BAAAPG010000001.1"/>
</dbReference>
<accession>A0A7W9FC51</accession>
<evidence type="ECO:0000313" key="2">
    <source>
        <dbReference type="EMBL" id="MBB5743845.1"/>
    </source>
</evidence>
<protein>
    <submittedName>
        <fullName evidence="2">Drug/metabolite transporter (DMT)-like permease</fullName>
    </submittedName>
</protein>
<keyword evidence="3" id="KW-1185">Reference proteome</keyword>
<feature type="transmembrane region" description="Helical" evidence="1">
    <location>
        <begin position="84"/>
        <end position="106"/>
    </location>
</feature>
<keyword evidence="1" id="KW-1133">Transmembrane helix</keyword>